<evidence type="ECO:0000313" key="2">
    <source>
        <dbReference type="Proteomes" id="UP000272942"/>
    </source>
</evidence>
<keyword evidence="2" id="KW-1185">Reference proteome</keyword>
<gene>
    <name evidence="1" type="ORF">ECPE_LOCUS13125</name>
</gene>
<dbReference type="EMBL" id="UZAN01054367">
    <property type="protein sequence ID" value="VDP90397.1"/>
    <property type="molecule type" value="Genomic_DNA"/>
</dbReference>
<evidence type="ECO:0000313" key="1">
    <source>
        <dbReference type="EMBL" id="VDP90397.1"/>
    </source>
</evidence>
<proteinExistence type="predicted"/>
<name>A0A183B1N9_9TREM</name>
<dbReference type="AlphaFoldDB" id="A0A183B1N9"/>
<dbReference type="Proteomes" id="UP000272942">
    <property type="component" value="Unassembled WGS sequence"/>
</dbReference>
<organism evidence="3">
    <name type="scientific">Echinostoma caproni</name>
    <dbReference type="NCBI Taxonomy" id="27848"/>
    <lineage>
        <taxon>Eukaryota</taxon>
        <taxon>Metazoa</taxon>
        <taxon>Spiralia</taxon>
        <taxon>Lophotrochozoa</taxon>
        <taxon>Platyhelminthes</taxon>
        <taxon>Trematoda</taxon>
        <taxon>Digenea</taxon>
        <taxon>Plagiorchiida</taxon>
        <taxon>Echinostomata</taxon>
        <taxon>Echinostomatoidea</taxon>
        <taxon>Echinostomatidae</taxon>
        <taxon>Echinostoma</taxon>
    </lineage>
</organism>
<protein>
    <submittedName>
        <fullName evidence="3">WD_REPEATS_REGION domain-containing protein</fullName>
    </submittedName>
</protein>
<accession>A0A183B1N9</accession>
<dbReference type="WBParaSite" id="ECPE_0001316301-mRNA-1">
    <property type="protein sequence ID" value="ECPE_0001316301-mRNA-1"/>
    <property type="gene ID" value="ECPE_0001316301"/>
</dbReference>
<reference evidence="3" key="1">
    <citation type="submission" date="2016-06" db="UniProtKB">
        <authorList>
            <consortium name="WormBaseParasite"/>
        </authorList>
    </citation>
    <scope>IDENTIFICATION</scope>
</reference>
<reference evidence="1 2" key="2">
    <citation type="submission" date="2018-11" db="EMBL/GenBank/DDBJ databases">
        <authorList>
            <consortium name="Pathogen Informatics"/>
        </authorList>
    </citation>
    <scope>NUCLEOTIDE SEQUENCE [LARGE SCALE GENOMIC DNA]</scope>
    <source>
        <strain evidence="1 2">Egypt</strain>
    </source>
</reference>
<sequence length="107" mass="11322">MSSDGYYLAAVTDNNLVCIWRYAPPPQQQQQQPQQAYHTQAAPSVLGTIGQQAPTAVRLLASSSSVAASTALTTVSSDHMSTVAMDSVLTQADLSHIDLSNTHTFSA</sequence>
<evidence type="ECO:0000313" key="3">
    <source>
        <dbReference type="WBParaSite" id="ECPE_0001316301-mRNA-1"/>
    </source>
</evidence>